<keyword evidence="1" id="KW-0479">Metal-binding</keyword>
<evidence type="ECO:0000259" key="6">
    <source>
        <dbReference type="PROSITE" id="PS00028"/>
    </source>
</evidence>
<dbReference type="InterPro" id="IPR013087">
    <property type="entry name" value="Znf_C2H2_type"/>
</dbReference>
<dbReference type="SMART" id="SM00355">
    <property type="entry name" value="ZnF_C2H2"/>
    <property type="match status" value="4"/>
</dbReference>
<name>G7YFT5_CLOSI</name>
<protein>
    <recommendedName>
        <fullName evidence="6">C2H2-type domain-containing protein</fullName>
    </recommendedName>
</protein>
<dbReference type="PANTHER" id="PTHR24379:SF121">
    <property type="entry name" value="C2H2-TYPE DOMAIN-CONTAINING PROTEIN"/>
    <property type="match status" value="1"/>
</dbReference>
<evidence type="ECO:0000313" key="8">
    <source>
        <dbReference type="Proteomes" id="UP000008909"/>
    </source>
</evidence>
<sequence length="756" mass="85294">MTKPSSIEVQNLMEVDRQLDNSSSAISEHQPSESLLHLLTSDRNVDEKSDAAVHSLADLNMLTGSHRGPAIPLSLLEENPRVCITCGVDFKSRASLHAHLMRHRHILGTLEQFTRLPKYECRSCEGGINCASMLKHKCFSKQQTDIKNRIKQLDRDGSPLVCILCRGRLLPSRVHLIIHIIVAHSVHRDPYRCVFCQARFSSENLMMQEVHAFDCHAPELFMITRKACYRMIRNSKGGVADASVPFTCFYDAAKLEGADLSAMFRPRNRELQSDTEGPYVEKPSQVGAKRSICTASFSSLDEFTTHLCCFHGAVAPTKLNSMEEDDPIEEVRRAQARTTRVPGPTVRELLKNQVAGVHASNKNGDGEFGPPGLQNTRMSGFPRKPKRIVRAGPTLHPRRWPATSKYGSTQPGTGKPREMCRICLEYFSDQIKLNQHITTYHLPESRKRLRHLAEKQKLSGILDIDLLCTECYIMFPDSLALQLQPLYDKYTVLTAAAGDDDDDLNKFSEWNEERKLVVSKYWQLGWVNWLLIKWRLICSMSLAIDLQTLVAIRGYIVKPALSSLRCDRIANQDHETGLENDDHNPHYRGNIPLAVVRCADLDTALFRTGDFRTELFVLIFGIANPTRDSGFRIGNLNNVIRKYTNTNKQKWRNRPPNGALTMYPRMVTKGLQANCQALRTDQLSPGYQPRQGCVGTTRNLVVMSEIVFAFTHSNSSIVNKSVVEHCVIGRAKLHYAMRRLNDGVTSNEVLASKLLC</sequence>
<keyword evidence="4" id="KW-0862">Zinc</keyword>
<proteinExistence type="predicted"/>
<dbReference type="Proteomes" id="UP000008909">
    <property type="component" value="Unassembled WGS sequence"/>
</dbReference>
<evidence type="ECO:0000256" key="1">
    <source>
        <dbReference type="ARBA" id="ARBA00022723"/>
    </source>
</evidence>
<accession>G7YFT5</accession>
<evidence type="ECO:0000256" key="3">
    <source>
        <dbReference type="ARBA" id="ARBA00022771"/>
    </source>
</evidence>
<evidence type="ECO:0000256" key="5">
    <source>
        <dbReference type="SAM" id="MobiDB-lite"/>
    </source>
</evidence>
<dbReference type="AlphaFoldDB" id="G7YFT5"/>
<organism evidence="7 8">
    <name type="scientific">Clonorchis sinensis</name>
    <name type="common">Chinese liver fluke</name>
    <dbReference type="NCBI Taxonomy" id="79923"/>
    <lineage>
        <taxon>Eukaryota</taxon>
        <taxon>Metazoa</taxon>
        <taxon>Spiralia</taxon>
        <taxon>Lophotrochozoa</taxon>
        <taxon>Platyhelminthes</taxon>
        <taxon>Trematoda</taxon>
        <taxon>Digenea</taxon>
        <taxon>Opisthorchiida</taxon>
        <taxon>Opisthorchiata</taxon>
        <taxon>Opisthorchiidae</taxon>
        <taxon>Clonorchis</taxon>
    </lineage>
</organism>
<keyword evidence="2" id="KW-0677">Repeat</keyword>
<dbReference type="PROSITE" id="PS00028">
    <property type="entry name" value="ZINC_FINGER_C2H2_1"/>
    <property type="match status" value="1"/>
</dbReference>
<feature type="region of interest" description="Disordered" evidence="5">
    <location>
        <begin position="358"/>
        <end position="384"/>
    </location>
</feature>
<evidence type="ECO:0000256" key="2">
    <source>
        <dbReference type="ARBA" id="ARBA00022737"/>
    </source>
</evidence>
<feature type="domain" description="C2H2-type" evidence="6">
    <location>
        <begin position="420"/>
        <end position="441"/>
    </location>
</feature>
<evidence type="ECO:0000313" key="7">
    <source>
        <dbReference type="EMBL" id="GAA51818.1"/>
    </source>
</evidence>
<evidence type="ECO:0000256" key="4">
    <source>
        <dbReference type="ARBA" id="ARBA00022833"/>
    </source>
</evidence>
<reference evidence="7" key="1">
    <citation type="journal article" date="2011" name="Genome Biol.">
        <title>The draft genome of the carcinogenic human liver fluke Clonorchis sinensis.</title>
        <authorList>
            <person name="Wang X."/>
            <person name="Chen W."/>
            <person name="Huang Y."/>
            <person name="Sun J."/>
            <person name="Men J."/>
            <person name="Liu H."/>
            <person name="Luo F."/>
            <person name="Guo L."/>
            <person name="Lv X."/>
            <person name="Deng C."/>
            <person name="Zhou C."/>
            <person name="Fan Y."/>
            <person name="Li X."/>
            <person name="Huang L."/>
            <person name="Hu Y."/>
            <person name="Liang C."/>
            <person name="Hu X."/>
            <person name="Xu J."/>
            <person name="Yu X."/>
        </authorList>
    </citation>
    <scope>NUCLEOTIDE SEQUENCE [LARGE SCALE GENOMIC DNA]</scope>
    <source>
        <strain evidence="7">Henan</strain>
    </source>
</reference>
<reference key="2">
    <citation type="submission" date="2011-10" db="EMBL/GenBank/DDBJ databases">
        <title>The genome and transcriptome sequence of Clonorchis sinensis provide insights into the carcinogenic liver fluke.</title>
        <authorList>
            <person name="Wang X."/>
            <person name="Huang Y."/>
            <person name="Chen W."/>
            <person name="Liu H."/>
            <person name="Guo L."/>
            <person name="Chen Y."/>
            <person name="Luo F."/>
            <person name="Zhou W."/>
            <person name="Sun J."/>
            <person name="Mao Q."/>
            <person name="Liang P."/>
            <person name="Zhou C."/>
            <person name="Tian Y."/>
            <person name="Men J."/>
            <person name="Lv X."/>
            <person name="Huang L."/>
            <person name="Zhou J."/>
            <person name="Hu Y."/>
            <person name="Li R."/>
            <person name="Zhang F."/>
            <person name="Lei H."/>
            <person name="Li X."/>
            <person name="Hu X."/>
            <person name="Liang C."/>
            <person name="Xu J."/>
            <person name="Wu Z."/>
            <person name="Yu X."/>
        </authorList>
    </citation>
    <scope>NUCLEOTIDE SEQUENCE</scope>
    <source>
        <strain>Henan</strain>
    </source>
</reference>
<dbReference type="PANTHER" id="PTHR24379">
    <property type="entry name" value="KRAB AND ZINC FINGER DOMAIN-CONTAINING"/>
    <property type="match status" value="1"/>
</dbReference>
<keyword evidence="3" id="KW-0863">Zinc-finger</keyword>
<dbReference type="GO" id="GO:0008270">
    <property type="term" value="F:zinc ion binding"/>
    <property type="evidence" value="ECO:0007669"/>
    <property type="project" value="UniProtKB-KW"/>
</dbReference>
<gene>
    <name evidence="7" type="ORF">CLF_106834</name>
</gene>
<dbReference type="EMBL" id="DF143204">
    <property type="protein sequence ID" value="GAA51818.1"/>
    <property type="molecule type" value="Genomic_DNA"/>
</dbReference>
<keyword evidence="8" id="KW-1185">Reference proteome</keyword>